<keyword evidence="1" id="KW-0812">Transmembrane</keyword>
<reference evidence="2 3" key="1">
    <citation type="submission" date="2009-06" db="EMBL/GenBank/DDBJ databases">
        <title>Complete sequence of Desulfovibrio salexigens DSM 2638.</title>
        <authorList>
            <consortium name="US DOE Joint Genome Institute"/>
            <person name="Lucas S."/>
            <person name="Copeland A."/>
            <person name="Lapidus A."/>
            <person name="Glavina del Rio T."/>
            <person name="Tice H."/>
            <person name="Bruce D."/>
            <person name="Goodwin L."/>
            <person name="Pitluck S."/>
            <person name="Munk A.C."/>
            <person name="Brettin T."/>
            <person name="Detter J.C."/>
            <person name="Han C."/>
            <person name="Tapia R."/>
            <person name="Larimer F."/>
            <person name="Land M."/>
            <person name="Hauser L."/>
            <person name="Kyrpides N."/>
            <person name="Anderson I."/>
            <person name="Wall J.D."/>
            <person name="Arkin A.P."/>
            <person name="Dehal P."/>
            <person name="Chivian D."/>
            <person name="Giles B."/>
            <person name="Hazen T.C."/>
        </authorList>
    </citation>
    <scope>NUCLEOTIDE SEQUENCE [LARGE SCALE GENOMIC DNA]</scope>
    <source>
        <strain evidence="3">ATCC 14822 / DSM 2638 / NCIMB 8403 / VKM B-1763</strain>
    </source>
</reference>
<keyword evidence="3" id="KW-1185">Reference proteome</keyword>
<dbReference type="RefSeq" id="WP_012765872.1">
    <property type="nucleotide sequence ID" value="NC_012881.1"/>
</dbReference>
<evidence type="ECO:0000313" key="3">
    <source>
        <dbReference type="Proteomes" id="UP000002601"/>
    </source>
</evidence>
<keyword evidence="1" id="KW-1133">Transmembrane helix</keyword>
<dbReference type="eggNOG" id="ENOG502ZW6V">
    <property type="taxonomic scope" value="Bacteria"/>
</dbReference>
<proteinExistence type="predicted"/>
<gene>
    <name evidence="2" type="ordered locus">Desal_0279</name>
</gene>
<dbReference type="AlphaFoldDB" id="C6BWA2"/>
<dbReference type="Proteomes" id="UP000002601">
    <property type="component" value="Chromosome"/>
</dbReference>
<evidence type="ECO:0000313" key="2">
    <source>
        <dbReference type="EMBL" id="ACS78346.1"/>
    </source>
</evidence>
<name>C6BWA2_MARSD</name>
<dbReference type="HOGENOM" id="CLU_917442_0_0_7"/>
<organism evidence="2 3">
    <name type="scientific">Maridesulfovibrio salexigens (strain ATCC 14822 / DSM 2638 / NCIMB 8403 / VKM B-1763)</name>
    <name type="common">Desulfovibrio salexigens</name>
    <dbReference type="NCBI Taxonomy" id="526222"/>
    <lineage>
        <taxon>Bacteria</taxon>
        <taxon>Pseudomonadati</taxon>
        <taxon>Thermodesulfobacteriota</taxon>
        <taxon>Desulfovibrionia</taxon>
        <taxon>Desulfovibrionales</taxon>
        <taxon>Desulfovibrionaceae</taxon>
        <taxon>Maridesulfovibrio</taxon>
    </lineage>
</organism>
<keyword evidence="1" id="KW-0472">Membrane</keyword>
<sequence>MTAKSAVRIFAVMNIETIKEFIKSQKILLGCIAGGILLIVAAYTIFTVQQSIAEEKARIAEQNRVEQERILKEKQDGQRAKVIDAMKRLIETGNSETALTVAEQNKELMNDELRAMIHLATEKDLLERIERTSKWNYADLAKYYGELADLDPENSKYRKELKGYDKKLRKKLERKLYAQAQALPVRDFKANMDIYEELMQLNPGEKLYKSKYERYREQYEAFMKELAKFGPKPQLSADRKFYPEVKEYLSKNSMFPETLEMESATDCYYTDAGWLVGCTYSEKNEVGTKFSEFLWFTISNSTVQKVESGGAYTVN</sequence>
<dbReference type="EMBL" id="CP001649">
    <property type="protein sequence ID" value="ACS78346.1"/>
    <property type="molecule type" value="Genomic_DNA"/>
</dbReference>
<protein>
    <submittedName>
        <fullName evidence="2">Uncharacterized protein</fullName>
    </submittedName>
</protein>
<dbReference type="KEGG" id="dsa:Desal_0279"/>
<feature type="transmembrane region" description="Helical" evidence="1">
    <location>
        <begin position="27"/>
        <end position="46"/>
    </location>
</feature>
<evidence type="ECO:0000256" key="1">
    <source>
        <dbReference type="SAM" id="Phobius"/>
    </source>
</evidence>
<accession>C6BWA2</accession>